<evidence type="ECO:0000313" key="1">
    <source>
        <dbReference type="EMBL" id="PNX61325.1"/>
    </source>
</evidence>
<reference evidence="1 2" key="1">
    <citation type="journal article" date="2014" name="Am. J. Bot.">
        <title>Genome assembly and annotation for red clover (Trifolium pratense; Fabaceae).</title>
        <authorList>
            <person name="Istvanek J."/>
            <person name="Jaros M."/>
            <person name="Krenek A."/>
            <person name="Repkova J."/>
        </authorList>
    </citation>
    <scope>NUCLEOTIDE SEQUENCE [LARGE SCALE GENOMIC DNA]</scope>
    <source>
        <strain evidence="2">cv. Tatra</strain>
        <tissue evidence="1">Young leaves</tissue>
    </source>
</reference>
<evidence type="ECO:0000313" key="2">
    <source>
        <dbReference type="Proteomes" id="UP000236291"/>
    </source>
</evidence>
<accession>A0A2K3K4W6</accession>
<organism evidence="1 2">
    <name type="scientific">Trifolium pratense</name>
    <name type="common">Red clover</name>
    <dbReference type="NCBI Taxonomy" id="57577"/>
    <lineage>
        <taxon>Eukaryota</taxon>
        <taxon>Viridiplantae</taxon>
        <taxon>Streptophyta</taxon>
        <taxon>Embryophyta</taxon>
        <taxon>Tracheophyta</taxon>
        <taxon>Spermatophyta</taxon>
        <taxon>Magnoliopsida</taxon>
        <taxon>eudicotyledons</taxon>
        <taxon>Gunneridae</taxon>
        <taxon>Pentapetalae</taxon>
        <taxon>rosids</taxon>
        <taxon>fabids</taxon>
        <taxon>Fabales</taxon>
        <taxon>Fabaceae</taxon>
        <taxon>Papilionoideae</taxon>
        <taxon>50 kb inversion clade</taxon>
        <taxon>NPAAA clade</taxon>
        <taxon>Hologalegina</taxon>
        <taxon>IRL clade</taxon>
        <taxon>Trifolieae</taxon>
        <taxon>Trifolium</taxon>
    </lineage>
</organism>
<proteinExistence type="predicted"/>
<feature type="non-terminal residue" evidence="1">
    <location>
        <position position="68"/>
    </location>
</feature>
<sequence>MLCTVRGYSFKKCTITKMKMKIIRLSNSYLHLSVYAVASTTGYVSSVGLNHFCGGVGCICTATQFQSG</sequence>
<dbReference type="AlphaFoldDB" id="A0A2K3K4W6"/>
<reference evidence="1 2" key="2">
    <citation type="journal article" date="2017" name="Front. Plant Sci.">
        <title>Gene Classification and Mining of Molecular Markers Useful in Red Clover (Trifolium pratense) Breeding.</title>
        <authorList>
            <person name="Istvanek J."/>
            <person name="Dluhosova J."/>
            <person name="Dluhos P."/>
            <person name="Patkova L."/>
            <person name="Nedelnik J."/>
            <person name="Repkova J."/>
        </authorList>
    </citation>
    <scope>NUCLEOTIDE SEQUENCE [LARGE SCALE GENOMIC DNA]</scope>
    <source>
        <strain evidence="2">cv. Tatra</strain>
        <tissue evidence="1">Young leaves</tissue>
    </source>
</reference>
<name>A0A2K3K4W6_TRIPR</name>
<dbReference type="Proteomes" id="UP000236291">
    <property type="component" value="Unassembled WGS sequence"/>
</dbReference>
<comment type="caution">
    <text evidence="1">The sequence shown here is derived from an EMBL/GenBank/DDBJ whole genome shotgun (WGS) entry which is preliminary data.</text>
</comment>
<dbReference type="EMBL" id="ASHM01141247">
    <property type="protein sequence ID" value="PNX61325.1"/>
    <property type="molecule type" value="Genomic_DNA"/>
</dbReference>
<protein>
    <submittedName>
        <fullName evidence="1">Uncharacterized protein</fullName>
    </submittedName>
</protein>
<gene>
    <name evidence="1" type="ORF">L195_g060611</name>
</gene>